<dbReference type="Proteomes" id="UP000095283">
    <property type="component" value="Unplaced"/>
</dbReference>
<keyword evidence="5" id="KW-0349">Heme</keyword>
<feature type="binding site" description="axial binding residue" evidence="5">
    <location>
        <position position="274"/>
    </location>
    <ligand>
        <name>heme</name>
        <dbReference type="ChEBI" id="CHEBI:30413"/>
    </ligand>
    <ligandPart>
        <name>Fe</name>
        <dbReference type="ChEBI" id="CHEBI:18248"/>
    </ligandPart>
</feature>
<keyword evidence="4" id="KW-0503">Monooxygenase</keyword>
<reference evidence="9" key="1">
    <citation type="submission" date="2016-11" db="UniProtKB">
        <authorList>
            <consortium name="WormBaseParasite"/>
        </authorList>
    </citation>
    <scope>IDENTIFICATION</scope>
</reference>
<dbReference type="PROSITE" id="PS51419">
    <property type="entry name" value="RAB"/>
    <property type="match status" value="1"/>
</dbReference>
<evidence type="ECO:0000256" key="3">
    <source>
        <dbReference type="ARBA" id="ARBA00023004"/>
    </source>
</evidence>
<dbReference type="InterPro" id="IPR017972">
    <property type="entry name" value="Cyt_P450_CS"/>
</dbReference>
<dbReference type="GO" id="GO:0003924">
    <property type="term" value="F:GTPase activity"/>
    <property type="evidence" value="ECO:0007669"/>
    <property type="project" value="InterPro"/>
</dbReference>
<feature type="transmembrane region" description="Helical" evidence="6">
    <location>
        <begin position="732"/>
        <end position="755"/>
    </location>
</feature>
<name>A0A1I7XP90_HETBA</name>
<dbReference type="PANTHER" id="PTHR24300">
    <property type="entry name" value="CYTOCHROME P450 508A4-RELATED"/>
    <property type="match status" value="1"/>
</dbReference>
<dbReference type="GO" id="GO:0020037">
    <property type="term" value="F:heme binding"/>
    <property type="evidence" value="ECO:0007669"/>
    <property type="project" value="InterPro"/>
</dbReference>
<feature type="domain" description="FBXO47 ARM repeats region" evidence="7">
    <location>
        <begin position="546"/>
        <end position="698"/>
    </location>
</feature>
<keyword evidence="3 5" id="KW-0408">Iron</keyword>
<dbReference type="GO" id="GO:0016712">
    <property type="term" value="F:oxidoreductase activity, acting on paired donors, with incorporation or reduction of molecular oxygen, reduced flavin or flavoprotein as one donor, and incorporation of one atom of oxygen"/>
    <property type="evidence" value="ECO:0007669"/>
    <property type="project" value="TreeGrafter"/>
</dbReference>
<dbReference type="SUPFAM" id="SSF48264">
    <property type="entry name" value="Cytochrome P450"/>
    <property type="match status" value="2"/>
</dbReference>
<dbReference type="GO" id="GO:0005525">
    <property type="term" value="F:GTP binding"/>
    <property type="evidence" value="ECO:0007669"/>
    <property type="project" value="InterPro"/>
</dbReference>
<dbReference type="InterPro" id="IPR027417">
    <property type="entry name" value="P-loop_NTPase"/>
</dbReference>
<dbReference type="GO" id="GO:0005737">
    <property type="term" value="C:cytoplasm"/>
    <property type="evidence" value="ECO:0007669"/>
    <property type="project" value="TreeGrafter"/>
</dbReference>
<evidence type="ECO:0000256" key="4">
    <source>
        <dbReference type="ARBA" id="ARBA00023033"/>
    </source>
</evidence>
<evidence type="ECO:0000256" key="2">
    <source>
        <dbReference type="ARBA" id="ARBA00022723"/>
    </source>
</evidence>
<dbReference type="InterPro" id="IPR001806">
    <property type="entry name" value="Small_GTPase"/>
</dbReference>
<dbReference type="InterPro" id="IPR036396">
    <property type="entry name" value="Cyt_P450_sf"/>
</dbReference>
<keyword evidence="4" id="KW-0560">Oxidoreductase</keyword>
<dbReference type="GO" id="GO:0006805">
    <property type="term" value="P:xenobiotic metabolic process"/>
    <property type="evidence" value="ECO:0007669"/>
    <property type="project" value="TreeGrafter"/>
</dbReference>
<keyword evidence="6" id="KW-0812">Transmembrane</keyword>
<evidence type="ECO:0000259" key="7">
    <source>
        <dbReference type="Pfam" id="PF24467"/>
    </source>
</evidence>
<dbReference type="InterPro" id="IPR050182">
    <property type="entry name" value="Cytochrome_P450_fam2"/>
</dbReference>
<evidence type="ECO:0000256" key="6">
    <source>
        <dbReference type="SAM" id="Phobius"/>
    </source>
</evidence>
<dbReference type="InterPro" id="IPR002401">
    <property type="entry name" value="Cyt_P450_E_grp-I"/>
</dbReference>
<dbReference type="AlphaFoldDB" id="A0A1I7XP90"/>
<keyword evidence="6" id="KW-0472">Membrane</keyword>
<dbReference type="SUPFAM" id="SSF52540">
    <property type="entry name" value="P-loop containing nucleoside triphosphate hydrolases"/>
    <property type="match status" value="1"/>
</dbReference>
<keyword evidence="8" id="KW-1185">Reference proteome</keyword>
<evidence type="ECO:0000256" key="5">
    <source>
        <dbReference type="PIRSR" id="PIRSR602401-1"/>
    </source>
</evidence>
<dbReference type="InterPro" id="IPR001128">
    <property type="entry name" value="Cyt_P450"/>
</dbReference>
<dbReference type="GO" id="GO:0005506">
    <property type="term" value="F:iron ion binding"/>
    <property type="evidence" value="ECO:0007669"/>
    <property type="project" value="InterPro"/>
</dbReference>
<comment type="cofactor">
    <cofactor evidence="5">
        <name>heme</name>
        <dbReference type="ChEBI" id="CHEBI:30413"/>
    </cofactor>
</comment>
<sequence length="923" mass="106422">MLKMDLEEPISLCVANIIQDFVLGKSYSYGDSQFRKFKSLIDAVLTDVASKTVQLINAYPVLAYLPIPALKRYKENGFALQRYYEELYFLHAIQEHKECLDMDGEPRDFMEAYLREMKRQKDNPHFKYSERNSQVTPVENKCHLLKRLLLSCRELSMFYHGPFHIGNLDHSVVFEKFYLSLSNFMKYCIIYSNKLAGKKKLNESDIFRTTEDVEVMGFKLPKGTVVLPQYGTVHYDQRYYPEPDKFRPERFLDQDGYYRKRPELNLFGMGKRSCLGENLARYELFLLFTTLIQKYEFRAVEGEPLPSLKRSEGMTNVPQKYRCMVVPRRLVISVSFSIYNIRIFTIFGMTRRRTFIENNASPPTPKTSRKASFIGRVLRSHSNQQEPKKITSYFPVRKRHSEVKEKDVDCLGKRLRRGINITDVNITSPLEPYPGTSPCREPEIQDELMEIGSPVGLALSPQVAPSALGVFDQLPSHLIHMFIDRIPDMKSQKFLTIIASRLVSLSLSSHEWSRRISEYIHTNACRNRLTINVNLLNSAILRMNGSRLEKAIKQLMPVPHGTYPELEMQVRINLRTSLCALVLGGRRTSIEDSTRENAFWLSALLRSQTSVGNQGKLLMVLYAPVTVLQSGKSLLFLSSIIDWRSLCESSVVSFEDAVQRIQPLSEALYRLMQTKKVGEVLYIWSQNDIFNIIEEISSEWRSIFLSYVEIQMVFLKTKFVYSTQALLDSSFYILYNIVFLVTNIVGCMSCFFMVFSHKLLCCESIVDTPKYNLLLTSLGEAQMLQYANQLNTGAVNGIIGMGSREEVVNLTNFISLMFYEIRVFEINKRITFEYQIVKHYISCAEKDKIFTQDEVMLISEEWFVYKTCASVGKTAVITRFIDGYWVNKAIPTIGVDFTGRTVFIDGQSIRIQLWDTAGQEAST</sequence>
<protein>
    <submittedName>
        <fullName evidence="9">Cytochrome P450</fullName>
    </submittedName>
</protein>
<evidence type="ECO:0000313" key="9">
    <source>
        <dbReference type="WBParaSite" id="Hba_19556"/>
    </source>
</evidence>
<keyword evidence="6" id="KW-1133">Transmembrane helix</keyword>
<comment type="similarity">
    <text evidence="1">Belongs to the cytochrome P450 family.</text>
</comment>
<proteinExistence type="inferred from homology"/>
<dbReference type="Pfam" id="PF00067">
    <property type="entry name" value="p450"/>
    <property type="match status" value="2"/>
</dbReference>
<dbReference type="WBParaSite" id="Hba_19556">
    <property type="protein sequence ID" value="Hba_19556"/>
    <property type="gene ID" value="Hba_19556"/>
</dbReference>
<dbReference type="InterPro" id="IPR056622">
    <property type="entry name" value="ARM_FBXO47"/>
</dbReference>
<dbReference type="Pfam" id="PF00071">
    <property type="entry name" value="Ras"/>
    <property type="match status" value="1"/>
</dbReference>
<accession>A0A1I7XP90</accession>
<dbReference type="PROSITE" id="PS00086">
    <property type="entry name" value="CYTOCHROME_P450"/>
    <property type="match status" value="1"/>
</dbReference>
<dbReference type="Gene3D" id="1.10.630.10">
    <property type="entry name" value="Cytochrome P450"/>
    <property type="match status" value="2"/>
</dbReference>
<dbReference type="Pfam" id="PF24467">
    <property type="entry name" value="ARM_FBXO47"/>
    <property type="match status" value="1"/>
</dbReference>
<evidence type="ECO:0000313" key="8">
    <source>
        <dbReference type="Proteomes" id="UP000095283"/>
    </source>
</evidence>
<organism evidence="8 9">
    <name type="scientific">Heterorhabditis bacteriophora</name>
    <name type="common">Entomopathogenic nematode worm</name>
    <dbReference type="NCBI Taxonomy" id="37862"/>
    <lineage>
        <taxon>Eukaryota</taxon>
        <taxon>Metazoa</taxon>
        <taxon>Ecdysozoa</taxon>
        <taxon>Nematoda</taxon>
        <taxon>Chromadorea</taxon>
        <taxon>Rhabditida</taxon>
        <taxon>Rhabditina</taxon>
        <taxon>Rhabditomorpha</taxon>
        <taxon>Strongyloidea</taxon>
        <taxon>Heterorhabditidae</taxon>
        <taxon>Heterorhabditis</taxon>
    </lineage>
</organism>
<evidence type="ECO:0000256" key="1">
    <source>
        <dbReference type="ARBA" id="ARBA00010617"/>
    </source>
</evidence>
<dbReference type="GO" id="GO:0006082">
    <property type="term" value="P:organic acid metabolic process"/>
    <property type="evidence" value="ECO:0007669"/>
    <property type="project" value="TreeGrafter"/>
</dbReference>
<dbReference type="Gene3D" id="3.40.50.300">
    <property type="entry name" value="P-loop containing nucleotide triphosphate hydrolases"/>
    <property type="match status" value="1"/>
</dbReference>
<dbReference type="PRINTS" id="PR00463">
    <property type="entry name" value="EP450I"/>
</dbReference>
<keyword evidence="2 5" id="KW-0479">Metal-binding</keyword>